<evidence type="ECO:0000313" key="11">
    <source>
        <dbReference type="Ensembl" id="ENSCMMP00000005914.1"/>
    </source>
</evidence>
<keyword evidence="12" id="KW-1185">Reference proteome</keyword>
<dbReference type="SMART" id="SM00020">
    <property type="entry name" value="Tryp_SPc"/>
    <property type="match status" value="2"/>
</dbReference>
<keyword evidence="2 8" id="KW-0645">Protease</keyword>
<dbReference type="Proteomes" id="UP000694556">
    <property type="component" value="Unassembled WGS sequence"/>
</dbReference>
<dbReference type="InterPro" id="IPR018114">
    <property type="entry name" value="TRYPSIN_HIS"/>
</dbReference>
<keyword evidence="3 8" id="KW-0378">Hydrolase</keyword>
<dbReference type="FunFam" id="2.40.10.10:FF:000003">
    <property type="entry name" value="Transmembrane serine protease 3"/>
    <property type="match status" value="2"/>
</dbReference>
<dbReference type="GO" id="GO:0030133">
    <property type="term" value="C:transport vesicle"/>
    <property type="evidence" value="ECO:0007669"/>
    <property type="project" value="UniProtKB-SubCell"/>
</dbReference>
<evidence type="ECO:0000256" key="5">
    <source>
        <dbReference type="ARBA" id="ARBA00023157"/>
    </source>
</evidence>
<dbReference type="GO" id="GO:0009566">
    <property type="term" value="P:fertilization"/>
    <property type="evidence" value="ECO:0007669"/>
    <property type="project" value="UniProtKB-ARBA"/>
</dbReference>
<dbReference type="GO" id="GO:0006508">
    <property type="term" value="P:proteolysis"/>
    <property type="evidence" value="ECO:0007669"/>
    <property type="project" value="UniProtKB-KW"/>
</dbReference>
<feature type="domain" description="Peptidase S1" evidence="10">
    <location>
        <begin position="627"/>
        <end position="865"/>
    </location>
</feature>
<evidence type="ECO:0000256" key="3">
    <source>
        <dbReference type="ARBA" id="ARBA00022801"/>
    </source>
</evidence>
<keyword evidence="5 7" id="KW-1015">Disulfide bond</keyword>
<feature type="domain" description="Peptidase S1" evidence="10">
    <location>
        <begin position="83"/>
        <end position="332"/>
    </location>
</feature>
<evidence type="ECO:0000256" key="2">
    <source>
        <dbReference type="ARBA" id="ARBA00022670"/>
    </source>
</evidence>
<feature type="disulfide bond" evidence="7">
    <location>
        <begin position="467"/>
        <end position="494"/>
    </location>
</feature>
<reference evidence="11" key="2">
    <citation type="submission" date="2025-09" db="UniProtKB">
        <authorList>
            <consortium name="Ensembl"/>
        </authorList>
    </citation>
    <scope>IDENTIFICATION</scope>
</reference>
<evidence type="ECO:0000256" key="7">
    <source>
        <dbReference type="PROSITE-ProRule" id="PRU00059"/>
    </source>
</evidence>
<dbReference type="PROSITE" id="PS00134">
    <property type="entry name" value="TRYPSIN_HIS"/>
    <property type="match status" value="2"/>
</dbReference>
<evidence type="ECO:0000313" key="12">
    <source>
        <dbReference type="Proteomes" id="UP000694556"/>
    </source>
</evidence>
<dbReference type="Gene3D" id="2.40.10.10">
    <property type="entry name" value="Trypsin-like serine proteases"/>
    <property type="match status" value="2"/>
</dbReference>
<keyword evidence="6" id="KW-0968">Cytoplasmic vesicle</keyword>
<dbReference type="PROSITE" id="PS01180">
    <property type="entry name" value="CUB"/>
    <property type="match status" value="2"/>
</dbReference>
<organism evidence="11 12">
    <name type="scientific">Cairina moschata</name>
    <name type="common">Muscovy duck</name>
    <dbReference type="NCBI Taxonomy" id="8855"/>
    <lineage>
        <taxon>Eukaryota</taxon>
        <taxon>Metazoa</taxon>
        <taxon>Chordata</taxon>
        <taxon>Craniata</taxon>
        <taxon>Vertebrata</taxon>
        <taxon>Euteleostomi</taxon>
        <taxon>Archelosauria</taxon>
        <taxon>Archosauria</taxon>
        <taxon>Dinosauria</taxon>
        <taxon>Saurischia</taxon>
        <taxon>Theropoda</taxon>
        <taxon>Coelurosauria</taxon>
        <taxon>Aves</taxon>
        <taxon>Neognathae</taxon>
        <taxon>Galloanserae</taxon>
        <taxon>Anseriformes</taxon>
        <taxon>Anatidae</taxon>
        <taxon>Anatinae</taxon>
        <taxon>Cairina</taxon>
    </lineage>
</organism>
<dbReference type="Gene3D" id="2.60.120.290">
    <property type="entry name" value="Spermadhesin, CUB domain"/>
    <property type="match status" value="2"/>
</dbReference>
<dbReference type="SMART" id="SM00042">
    <property type="entry name" value="CUB"/>
    <property type="match status" value="2"/>
</dbReference>
<dbReference type="Ensembl" id="ENSCMMT00000006557.1">
    <property type="protein sequence ID" value="ENSCMMP00000005914.1"/>
    <property type="gene ID" value="ENSCMMG00000003730.1"/>
</dbReference>
<evidence type="ECO:0000256" key="1">
    <source>
        <dbReference type="ARBA" id="ARBA00004398"/>
    </source>
</evidence>
<dbReference type="InterPro" id="IPR001254">
    <property type="entry name" value="Trypsin_dom"/>
</dbReference>
<dbReference type="InterPro" id="IPR001314">
    <property type="entry name" value="Peptidase_S1A"/>
</dbReference>
<evidence type="ECO:0000256" key="6">
    <source>
        <dbReference type="ARBA" id="ARBA00023329"/>
    </source>
</evidence>
<dbReference type="PRINTS" id="PR00722">
    <property type="entry name" value="CHYMOTRYPSIN"/>
</dbReference>
<reference evidence="11" key="1">
    <citation type="submission" date="2025-08" db="UniProtKB">
        <authorList>
            <consortium name="Ensembl"/>
        </authorList>
    </citation>
    <scope>IDENTIFICATION</scope>
</reference>
<dbReference type="GO" id="GO:0004252">
    <property type="term" value="F:serine-type endopeptidase activity"/>
    <property type="evidence" value="ECO:0007669"/>
    <property type="project" value="InterPro"/>
</dbReference>
<dbReference type="InterPro" id="IPR035914">
    <property type="entry name" value="Sperma_CUB_dom_sf"/>
</dbReference>
<comment type="caution">
    <text evidence="7">Lacks conserved residue(s) required for the propagation of feature annotation.</text>
</comment>
<dbReference type="AlphaFoldDB" id="A0A8C3BHP4"/>
<dbReference type="CDD" id="cd00041">
    <property type="entry name" value="CUB"/>
    <property type="match status" value="2"/>
</dbReference>
<evidence type="ECO:0000256" key="4">
    <source>
        <dbReference type="ARBA" id="ARBA00022825"/>
    </source>
</evidence>
<dbReference type="InterPro" id="IPR000859">
    <property type="entry name" value="CUB_dom"/>
</dbReference>
<dbReference type="InterPro" id="IPR009003">
    <property type="entry name" value="Peptidase_S1_PA"/>
</dbReference>
<comment type="subcellular location">
    <subcellularLocation>
        <location evidence="1">Cytoplasmic vesicle</location>
        <location evidence="1">Secretory vesicle</location>
    </subcellularLocation>
</comment>
<protein>
    <submittedName>
        <fullName evidence="11">Ovochymase 2</fullName>
    </submittedName>
</protein>
<dbReference type="SUPFAM" id="SSF50494">
    <property type="entry name" value="Trypsin-like serine proteases"/>
    <property type="match status" value="2"/>
</dbReference>
<dbReference type="PROSITE" id="PS00135">
    <property type="entry name" value="TRYPSIN_SER"/>
    <property type="match status" value="2"/>
</dbReference>
<name>A0A8C3BHP4_CAIMO</name>
<feature type="domain" description="CUB" evidence="9">
    <location>
        <begin position="344"/>
        <end position="457"/>
    </location>
</feature>
<proteinExistence type="predicted"/>
<evidence type="ECO:0000256" key="8">
    <source>
        <dbReference type="RuleBase" id="RU363034"/>
    </source>
</evidence>
<evidence type="ECO:0000259" key="9">
    <source>
        <dbReference type="PROSITE" id="PS01180"/>
    </source>
</evidence>
<dbReference type="Pfam" id="PF00089">
    <property type="entry name" value="Trypsin"/>
    <property type="match status" value="2"/>
</dbReference>
<dbReference type="PANTHER" id="PTHR24252:SF18">
    <property type="entry name" value="OVOCHYMASE 1"/>
    <property type="match status" value="1"/>
</dbReference>
<feature type="domain" description="CUB" evidence="9">
    <location>
        <begin position="467"/>
        <end position="579"/>
    </location>
</feature>
<dbReference type="PROSITE" id="PS50240">
    <property type="entry name" value="TRYPSIN_DOM"/>
    <property type="match status" value="2"/>
</dbReference>
<dbReference type="InterPro" id="IPR043504">
    <property type="entry name" value="Peptidase_S1_PA_chymotrypsin"/>
</dbReference>
<dbReference type="PANTHER" id="PTHR24252">
    <property type="entry name" value="ACROSIN-RELATED"/>
    <property type="match status" value="1"/>
</dbReference>
<evidence type="ECO:0000259" key="10">
    <source>
        <dbReference type="PROSITE" id="PS50240"/>
    </source>
</evidence>
<keyword evidence="4 8" id="KW-0720">Serine protease</keyword>
<dbReference type="Pfam" id="PF00431">
    <property type="entry name" value="CUB"/>
    <property type="match status" value="2"/>
</dbReference>
<sequence length="874" mass="97853">MVLLCHLMAELKPEDTASYFNFNGDYCHPKMHIPPGKLPLLLMGIVCITEFHAVPFVLQKDPKCGQKVHETNPWSYLNLFTRIVGGSQVKQGSHPWQVSLKRRQKHFCGGTIVSAQWVVTAAHCILERNILEYLNVTAGEHDLRIRENGEQTLPVKYVIKHPNFDPRRPMNYDVALLKLDGAFNFSSSVLPACLPDPGEKFEAGYICTTCGWGRLNENGVLPQVLYEVNLPILNRKECSRALSSLKKPIQGDTIMCAGFPDGGKDACQGDSGGPLLCQRKHGVWILAGVVSWGMGCARGWIGNEKKKYYERGSPGIFTDLSAVLSWIQENMSADLKMKSSTPFCGVQDGKLPDSEGELHFPGSLKQFYQNHQLCVWTLLVPEGNYILLHFSRFDIEPETFCDFDSLSVYSKDNRLLGKFCGGDLPLPILIGSNSIRLKFISDSKDYGTGFSMMYKALTPDILPNSGCESIAVLFEEGVLQSMHYPEQYSNLADCQWIICAPEDHVIKLTYKFFEVEESEDCSYDAVTVYEDVGKEEQIAKSCGFDLPAPVLSSSALMLVVFHSDETETFGGFKATISFVHVTDLDTLNSTSEEVFEDMDTTVEEIQVTTGDICGVPSNQPRFIFSRIIGGEEAVPYSWPWQVSIQISNEHICGGAVLAKEWVVTAAHCFNSKELYRDLWMVVTGLHDLTEQEYRQKRSVKQYIIHPSFNKTTMDSDIALLQLAEPLEFNHYVWPVCLPAKEEVIQPSKVCIVTGWGTHEEDREKSKKLRQLEVPILVLDRCQTYYINLPSKVTQRMICAGFPLEEGKDSCTGDSGGPLVCPSEDDSGFYTLHGITSWGLGCGRKSYPGVYTNIAFFVDWIKQSVNTSDLPMFMV</sequence>
<accession>A0A8C3BHP4</accession>
<dbReference type="SUPFAM" id="SSF49854">
    <property type="entry name" value="Spermadhesin, CUB domain"/>
    <property type="match status" value="2"/>
</dbReference>
<dbReference type="FunFam" id="2.60.120.290:FF:000005">
    <property type="entry name" value="Procollagen C-endopeptidase enhancer 1"/>
    <property type="match status" value="2"/>
</dbReference>
<dbReference type="InterPro" id="IPR033116">
    <property type="entry name" value="TRYPSIN_SER"/>
</dbReference>
<dbReference type="CDD" id="cd00190">
    <property type="entry name" value="Tryp_SPc"/>
    <property type="match status" value="2"/>
</dbReference>